<dbReference type="PANTHER" id="PTHR43133">
    <property type="entry name" value="RNA POLYMERASE ECF-TYPE SIGMA FACTO"/>
    <property type="match status" value="1"/>
</dbReference>
<feature type="domain" description="RNA polymerase sigma-70 region 2" evidence="5">
    <location>
        <begin position="24"/>
        <end position="89"/>
    </location>
</feature>
<dbReference type="SUPFAM" id="SSF88946">
    <property type="entry name" value="Sigma2 domain of RNA polymerase sigma factors"/>
    <property type="match status" value="1"/>
</dbReference>
<dbReference type="GO" id="GO:0006352">
    <property type="term" value="P:DNA-templated transcription initiation"/>
    <property type="evidence" value="ECO:0007669"/>
    <property type="project" value="InterPro"/>
</dbReference>
<evidence type="ECO:0000259" key="6">
    <source>
        <dbReference type="Pfam" id="PF08281"/>
    </source>
</evidence>
<dbReference type="NCBIfam" id="TIGR02937">
    <property type="entry name" value="sigma70-ECF"/>
    <property type="match status" value="1"/>
</dbReference>
<dbReference type="EMBL" id="RIAR02000001">
    <property type="protein sequence ID" value="NSL88549.1"/>
    <property type="molecule type" value="Genomic_DNA"/>
</dbReference>
<dbReference type="Gene3D" id="1.10.10.10">
    <property type="entry name" value="Winged helix-like DNA-binding domain superfamily/Winged helix DNA-binding domain"/>
    <property type="match status" value="1"/>
</dbReference>
<evidence type="ECO:0000256" key="4">
    <source>
        <dbReference type="ARBA" id="ARBA00023163"/>
    </source>
</evidence>
<dbReference type="InterPro" id="IPR014284">
    <property type="entry name" value="RNA_pol_sigma-70_dom"/>
</dbReference>
<dbReference type="OrthoDB" id="665849at2"/>
<keyword evidence="2" id="KW-0805">Transcription regulation</keyword>
<evidence type="ECO:0000256" key="3">
    <source>
        <dbReference type="ARBA" id="ARBA00023082"/>
    </source>
</evidence>
<dbReference type="InterPro" id="IPR013325">
    <property type="entry name" value="RNA_pol_sigma_r2"/>
</dbReference>
<dbReference type="AlphaFoldDB" id="A0A9Q5GTW9"/>
<dbReference type="InterPro" id="IPR007627">
    <property type="entry name" value="RNA_pol_sigma70_r2"/>
</dbReference>
<dbReference type="Proteomes" id="UP000281028">
    <property type="component" value="Unassembled WGS sequence"/>
</dbReference>
<dbReference type="PANTHER" id="PTHR43133:SF46">
    <property type="entry name" value="RNA POLYMERASE SIGMA-70 FACTOR ECF SUBFAMILY"/>
    <property type="match status" value="1"/>
</dbReference>
<keyword evidence="4" id="KW-0804">Transcription</keyword>
<evidence type="ECO:0000259" key="5">
    <source>
        <dbReference type="Pfam" id="PF04542"/>
    </source>
</evidence>
<comment type="caution">
    <text evidence="7">The sequence shown here is derived from an EMBL/GenBank/DDBJ whole genome shotgun (WGS) entry which is preliminary data.</text>
</comment>
<reference evidence="7" key="1">
    <citation type="submission" date="2020-05" db="EMBL/GenBank/DDBJ databases">
        <title>Chitinophaga laudate sp. nov., isolated from a tropical peat swamp.</title>
        <authorList>
            <person name="Goh C.B.S."/>
            <person name="Lee M.S."/>
            <person name="Parimannan S."/>
            <person name="Pasbakhsh P."/>
            <person name="Yule C.M."/>
            <person name="Rajandas H."/>
            <person name="Loke S."/>
            <person name="Croft L."/>
            <person name="Tan J.B.L."/>
        </authorList>
    </citation>
    <scope>NUCLEOTIDE SEQUENCE</scope>
    <source>
        <strain evidence="7">Mgbs1</strain>
    </source>
</reference>
<dbReference type="GO" id="GO:0003677">
    <property type="term" value="F:DNA binding"/>
    <property type="evidence" value="ECO:0007669"/>
    <property type="project" value="InterPro"/>
</dbReference>
<dbReference type="InterPro" id="IPR036388">
    <property type="entry name" value="WH-like_DNA-bd_sf"/>
</dbReference>
<dbReference type="SUPFAM" id="SSF88659">
    <property type="entry name" value="Sigma3 and sigma4 domains of RNA polymerase sigma factors"/>
    <property type="match status" value="1"/>
</dbReference>
<comment type="similarity">
    <text evidence="1">Belongs to the sigma-70 factor family. ECF subfamily.</text>
</comment>
<keyword evidence="3" id="KW-0731">Sigma factor</keyword>
<name>A0A9Q5GTW9_9BACT</name>
<gene>
    <name evidence="7" type="ORF">ECE50_017035</name>
</gene>
<evidence type="ECO:0000256" key="2">
    <source>
        <dbReference type="ARBA" id="ARBA00023015"/>
    </source>
</evidence>
<proteinExistence type="inferred from homology"/>
<evidence type="ECO:0000313" key="8">
    <source>
        <dbReference type="Proteomes" id="UP000281028"/>
    </source>
</evidence>
<feature type="domain" description="RNA polymerase sigma factor 70 region 4 type 2" evidence="6">
    <location>
        <begin position="129"/>
        <end position="172"/>
    </location>
</feature>
<dbReference type="InterPro" id="IPR013324">
    <property type="entry name" value="RNA_pol_sigma_r3/r4-like"/>
</dbReference>
<sequence length="187" mass="22113">MEHLSDKALMQALQENREDAFRVLYERHWDMLYSRAFRKISATDDIADILQEIFIYLWKNRHTIQLQSTLSNYLLTALDYKIIDYYRAKTVRINYYRQFLETASDIHFAVTETIQFRELETLIAGEVTAMPSRMQQVFVLSRDKGMSAAAIATHLSMSEQTVRNQISIALRRIRERLANTYSFSRKK</sequence>
<accession>A0A9Q5GTW9</accession>
<dbReference type="InterPro" id="IPR039425">
    <property type="entry name" value="RNA_pol_sigma-70-like"/>
</dbReference>
<keyword evidence="8" id="KW-1185">Reference proteome</keyword>
<organism evidence="7 8">
    <name type="scientific">Chitinophaga solisilvae</name>
    <dbReference type="NCBI Taxonomy" id="1233460"/>
    <lineage>
        <taxon>Bacteria</taxon>
        <taxon>Pseudomonadati</taxon>
        <taxon>Bacteroidota</taxon>
        <taxon>Chitinophagia</taxon>
        <taxon>Chitinophagales</taxon>
        <taxon>Chitinophagaceae</taxon>
        <taxon>Chitinophaga</taxon>
    </lineage>
</organism>
<dbReference type="Gene3D" id="1.10.1740.10">
    <property type="match status" value="1"/>
</dbReference>
<dbReference type="GO" id="GO:0016987">
    <property type="term" value="F:sigma factor activity"/>
    <property type="evidence" value="ECO:0007669"/>
    <property type="project" value="UniProtKB-KW"/>
</dbReference>
<protein>
    <submittedName>
        <fullName evidence="7">Sigma-70 family RNA polymerase sigma factor</fullName>
    </submittedName>
</protein>
<evidence type="ECO:0000256" key="1">
    <source>
        <dbReference type="ARBA" id="ARBA00010641"/>
    </source>
</evidence>
<dbReference type="Pfam" id="PF04542">
    <property type="entry name" value="Sigma70_r2"/>
    <property type="match status" value="1"/>
</dbReference>
<dbReference type="Pfam" id="PF08281">
    <property type="entry name" value="Sigma70_r4_2"/>
    <property type="match status" value="1"/>
</dbReference>
<evidence type="ECO:0000313" key="7">
    <source>
        <dbReference type="EMBL" id="NSL88549.1"/>
    </source>
</evidence>
<dbReference type="InterPro" id="IPR013249">
    <property type="entry name" value="RNA_pol_sigma70_r4_t2"/>
</dbReference>